<dbReference type="PROSITE" id="PS51257">
    <property type="entry name" value="PROKAR_LIPOPROTEIN"/>
    <property type="match status" value="1"/>
</dbReference>
<keyword evidence="9" id="KW-0966">Cell projection</keyword>
<accession>A0ABV0CVA4</accession>
<sequence>MKKIALSAVCCATMVAGCTTSRPGGYSATLAPPPPVEQIVAPADGAIFSSYSGYAPLHYGQRAARVGDLVTVVLTERTQSSKGTSASSDRQGSFNITPPAIGPFSFDPGNLNSGATGSFSGGGDASQTNSLSGTITVTIAEVMPNGVARIRGEKLMNFSQGEEWVQLAGLIRLADVDADNRIASSRVADAQIAYSGSGHFQRASRPGWLSQFFTMVSPF</sequence>
<evidence type="ECO:0000256" key="5">
    <source>
        <dbReference type="ARBA" id="ARBA00023143"/>
    </source>
</evidence>
<feature type="region of interest" description="Disordered" evidence="8">
    <location>
        <begin position="78"/>
        <end position="99"/>
    </location>
</feature>
<keyword evidence="5 7" id="KW-0975">Bacterial flagellum</keyword>
<dbReference type="InterPro" id="IPR000527">
    <property type="entry name" value="Flag_Lring"/>
</dbReference>
<keyword evidence="7" id="KW-0449">Lipoprotein</keyword>
<evidence type="ECO:0000256" key="8">
    <source>
        <dbReference type="SAM" id="MobiDB-lite"/>
    </source>
</evidence>
<dbReference type="PRINTS" id="PR01008">
    <property type="entry name" value="FLGLRINGFLGH"/>
</dbReference>
<evidence type="ECO:0000256" key="7">
    <source>
        <dbReference type="HAMAP-Rule" id="MF_00415"/>
    </source>
</evidence>
<keyword evidence="4 7" id="KW-0472">Membrane</keyword>
<reference evidence="9 10" key="1">
    <citation type="submission" date="2024-05" db="EMBL/GenBank/DDBJ databases">
        <authorList>
            <person name="Park S."/>
        </authorList>
    </citation>
    <scope>NUCLEOTIDE SEQUENCE [LARGE SCALE GENOMIC DNA]</scope>
    <source>
        <strain evidence="9 10">DGU5</strain>
    </source>
</reference>
<dbReference type="Proteomes" id="UP001484535">
    <property type="component" value="Unassembled WGS sequence"/>
</dbReference>
<evidence type="ECO:0000256" key="2">
    <source>
        <dbReference type="ARBA" id="ARBA00006929"/>
    </source>
</evidence>
<dbReference type="PANTHER" id="PTHR34933">
    <property type="entry name" value="FLAGELLAR L-RING PROTEIN"/>
    <property type="match status" value="1"/>
</dbReference>
<comment type="similarity">
    <text evidence="2 7">Belongs to the FlgH family.</text>
</comment>
<comment type="function">
    <text evidence="1 7">Assembles around the rod to form the L-ring and probably protects the motor/basal body from shearing forces during rotation.</text>
</comment>
<keyword evidence="9" id="KW-0282">Flagellum</keyword>
<evidence type="ECO:0000313" key="10">
    <source>
        <dbReference type="Proteomes" id="UP001484535"/>
    </source>
</evidence>
<evidence type="ECO:0000313" key="9">
    <source>
        <dbReference type="EMBL" id="MEN7536802.1"/>
    </source>
</evidence>
<gene>
    <name evidence="7" type="primary">flgH</name>
    <name evidence="9" type="ORF">ABDJ38_06420</name>
</gene>
<evidence type="ECO:0000256" key="3">
    <source>
        <dbReference type="ARBA" id="ARBA00022729"/>
    </source>
</evidence>
<dbReference type="HAMAP" id="MF_00415">
    <property type="entry name" value="FlgH"/>
    <property type="match status" value="1"/>
</dbReference>
<name>A0ABV0CVA4_9SPHN</name>
<keyword evidence="10" id="KW-1185">Reference proteome</keyword>
<dbReference type="EMBL" id="JBDLBR010000002">
    <property type="protein sequence ID" value="MEN7536802.1"/>
    <property type="molecule type" value="Genomic_DNA"/>
</dbReference>
<proteinExistence type="inferred from homology"/>
<comment type="caution">
    <text evidence="9">The sequence shown here is derived from an EMBL/GenBank/DDBJ whole genome shotgun (WGS) entry which is preliminary data.</text>
</comment>
<comment type="subcellular location">
    <subcellularLocation>
        <location evidence="7">Cell outer membrane</location>
        <topology evidence="7">Lipid-anchor</topology>
    </subcellularLocation>
    <subcellularLocation>
        <location evidence="7">Bacterial flagellum basal body</location>
    </subcellularLocation>
</comment>
<feature type="compositionally biased region" description="Polar residues" evidence="8">
    <location>
        <begin position="78"/>
        <end position="96"/>
    </location>
</feature>
<dbReference type="Pfam" id="PF02107">
    <property type="entry name" value="FlgH"/>
    <property type="match status" value="1"/>
</dbReference>
<comment type="subunit">
    <text evidence="7">The basal body constitutes a major portion of the flagellar organelle and consists of four rings (L,P,S, and M) mounted on a central rod.</text>
</comment>
<evidence type="ECO:0000256" key="4">
    <source>
        <dbReference type="ARBA" id="ARBA00023136"/>
    </source>
</evidence>
<dbReference type="PANTHER" id="PTHR34933:SF1">
    <property type="entry name" value="FLAGELLAR L-RING PROTEIN"/>
    <property type="match status" value="1"/>
</dbReference>
<keyword evidence="3 7" id="KW-0732">Signal</keyword>
<keyword evidence="9" id="KW-0969">Cilium</keyword>
<evidence type="ECO:0000256" key="6">
    <source>
        <dbReference type="ARBA" id="ARBA00023237"/>
    </source>
</evidence>
<dbReference type="RefSeq" id="WP_346784252.1">
    <property type="nucleotide sequence ID" value="NZ_JBDLBR010000002.1"/>
</dbReference>
<protein>
    <recommendedName>
        <fullName evidence="7">Flagellar L-ring protein</fullName>
    </recommendedName>
    <alternativeName>
        <fullName evidence="7">Basal body L-ring protein</fullName>
    </alternativeName>
</protein>
<evidence type="ECO:0000256" key="1">
    <source>
        <dbReference type="ARBA" id="ARBA00002591"/>
    </source>
</evidence>
<organism evidence="9 10">
    <name type="scientific">Aurantiacibacter flavus</name>
    <dbReference type="NCBI Taxonomy" id="3145232"/>
    <lineage>
        <taxon>Bacteria</taxon>
        <taxon>Pseudomonadati</taxon>
        <taxon>Pseudomonadota</taxon>
        <taxon>Alphaproteobacteria</taxon>
        <taxon>Sphingomonadales</taxon>
        <taxon>Erythrobacteraceae</taxon>
        <taxon>Aurantiacibacter</taxon>
    </lineage>
</organism>
<keyword evidence="6 7" id="KW-0998">Cell outer membrane</keyword>